<name>A0A482EUB5_SALSP</name>
<geneLocation type="plasmid" evidence="1">
    <name>pSa1423-90k</name>
</geneLocation>
<evidence type="ECO:0000313" key="1">
    <source>
        <dbReference type="EMBL" id="QBM91414.1"/>
    </source>
</evidence>
<sequence>MGSSATSDSLKLIKTVLPTYSISTRSVTAVKVTGLRVIREASNLSVDKGDQLQIPSHRVHLAHGRNTYTRR</sequence>
<proteinExistence type="predicted"/>
<dbReference type="AlphaFoldDB" id="A0A482EUB5"/>
<organism evidence="1">
    <name type="scientific">Salmonella sp</name>
    <dbReference type="NCBI Taxonomy" id="599"/>
    <lineage>
        <taxon>Bacteria</taxon>
        <taxon>Pseudomonadati</taxon>
        <taxon>Pseudomonadota</taxon>
        <taxon>Gammaproteobacteria</taxon>
        <taxon>Enterobacterales</taxon>
        <taxon>Enterobacteriaceae</taxon>
        <taxon>Salmonella</taxon>
    </lineage>
</organism>
<protein>
    <submittedName>
        <fullName evidence="1">Uncharacterized protein</fullName>
    </submittedName>
</protein>
<dbReference type="EMBL" id="MK356557">
    <property type="protein sequence ID" value="QBM91414.1"/>
    <property type="molecule type" value="Genomic_DNA"/>
</dbReference>
<reference evidence="1" key="1">
    <citation type="submission" date="2019-01" db="EMBL/GenBank/DDBJ databases">
        <title>Salmonella strain 1423 plasmid sequences.</title>
        <authorList>
            <person name="Chen K."/>
            <person name="Chen S."/>
        </authorList>
    </citation>
    <scope>NUCLEOTIDE SEQUENCE</scope>
    <source>
        <strain evidence="1">Sa1423</strain>
        <plasmid evidence="1">pSa1423-90k</plasmid>
    </source>
</reference>
<accession>A0A482EUB5</accession>
<gene>
    <name evidence="1" type="ORF">NNIBIDOC_00084</name>
</gene>
<keyword evidence="1" id="KW-0614">Plasmid</keyword>